<evidence type="ECO:0000313" key="2">
    <source>
        <dbReference type="EMBL" id="OIO32943.1"/>
    </source>
</evidence>
<sequence>MFEKPKEPKFDDKNAVDISDATIDLDGVRIDVPQDENDSHAELGIDVVMQELANAGGIEVSRNDPVANPTHDRPIHEVRDELSTEGIELLDDQGSPTTDF</sequence>
<protein>
    <submittedName>
        <fullName evidence="2">Uncharacterized protein</fullName>
    </submittedName>
</protein>
<gene>
    <name evidence="2" type="ORF">AUJ44_01405</name>
</gene>
<reference evidence="2 3" key="1">
    <citation type="journal article" date="2016" name="Environ. Microbiol.">
        <title>Genomic resolution of a cold subsurface aquifer community provides metabolic insights for novel microbes adapted to high CO concentrations.</title>
        <authorList>
            <person name="Probst A.J."/>
            <person name="Castelle C.J."/>
            <person name="Singh A."/>
            <person name="Brown C.T."/>
            <person name="Anantharaman K."/>
            <person name="Sharon I."/>
            <person name="Hug L.A."/>
            <person name="Burstein D."/>
            <person name="Emerson J.B."/>
            <person name="Thomas B.C."/>
            <person name="Banfield J.F."/>
        </authorList>
    </citation>
    <scope>NUCLEOTIDE SEQUENCE [LARGE SCALE GENOMIC DNA]</scope>
    <source>
        <strain evidence="2">CG1_02_47_685</strain>
    </source>
</reference>
<dbReference type="AlphaFoldDB" id="A0A1J4VFM3"/>
<evidence type="ECO:0000313" key="3">
    <source>
        <dbReference type="Proteomes" id="UP000183206"/>
    </source>
</evidence>
<proteinExistence type="predicted"/>
<accession>A0A1J4VFM3</accession>
<dbReference type="STRING" id="1805282.AUJ44_01405"/>
<feature type="compositionally biased region" description="Basic and acidic residues" evidence="1">
    <location>
        <begin position="70"/>
        <end position="82"/>
    </location>
</feature>
<name>A0A1J4VFM3_9BACT</name>
<dbReference type="Proteomes" id="UP000183206">
    <property type="component" value="Unassembled WGS sequence"/>
</dbReference>
<organism evidence="2 3">
    <name type="scientific">Candidatus Nomurabacteria bacterium CG1_02_47_685</name>
    <dbReference type="NCBI Taxonomy" id="1805282"/>
    <lineage>
        <taxon>Bacteria</taxon>
        <taxon>Candidatus Nomuraibacteriota</taxon>
    </lineage>
</organism>
<comment type="caution">
    <text evidence="2">The sequence shown here is derived from an EMBL/GenBank/DDBJ whole genome shotgun (WGS) entry which is preliminary data.</text>
</comment>
<feature type="region of interest" description="Disordered" evidence="1">
    <location>
        <begin position="60"/>
        <end position="100"/>
    </location>
</feature>
<dbReference type="EMBL" id="MNVO01000024">
    <property type="protein sequence ID" value="OIO32943.1"/>
    <property type="molecule type" value="Genomic_DNA"/>
</dbReference>
<evidence type="ECO:0000256" key="1">
    <source>
        <dbReference type="SAM" id="MobiDB-lite"/>
    </source>
</evidence>